<feature type="transmembrane region" description="Helical" evidence="6">
    <location>
        <begin position="370"/>
        <end position="389"/>
    </location>
</feature>
<feature type="transmembrane region" description="Helical" evidence="6">
    <location>
        <begin position="160"/>
        <end position="178"/>
    </location>
</feature>
<feature type="transmembrane region" description="Helical" evidence="6">
    <location>
        <begin position="96"/>
        <end position="114"/>
    </location>
</feature>
<sequence length="504" mass="56002">MTDSHAFGSARLESLDTEEQPLLTNFGIESVSTDDHGAILLPPPSSEERKTMEAAFVKKLDRRMSILILIYILNYMDRNNAAAARLHGFEEDLGLHGHQFATLLSILYIGYILMQIPSNMFLNYFGRPSKYLPWCMVGWGALSVCTGFTTNFFGALCTRFFLGFVEAAFFPGALFLISKWYKKSELSERTALLSCGILLSNAFGALIASGILDFMDGVLGFAAWRWLFFVEGTLTILVAFWSMTILPDFPENSTGWITPAERALAVQRMLEDQGSRQTEVTSSAESKGFSHQLIGLRLALLDWKVWWLALNLTFMVLSLSFGVYFPTLAATLGYSASVSLLLTAPPWLVGAGICLWVSRKSDKTGERCKYMVASLFVGIIGFVMAMSTLNKIIRYFSLFFVAQSYAAYICFLAWTSGTIPHPPAKRAVALALINGVSQSGNVLGSYIWPYAWGPSYNMSFMITAFMSALAILMCVIFRAHLASLNRKADRLEAETGDKVFRYSL</sequence>
<proteinExistence type="predicted"/>
<dbReference type="FunFam" id="1.20.1250.20:FF:000057">
    <property type="entry name" value="MFS general substrate transporter"/>
    <property type="match status" value="1"/>
</dbReference>
<keyword evidence="3 6" id="KW-0812">Transmembrane</keyword>
<feature type="transmembrane region" description="Helical" evidence="6">
    <location>
        <begin position="460"/>
        <end position="481"/>
    </location>
</feature>
<feature type="transmembrane region" description="Helical" evidence="6">
    <location>
        <begin position="190"/>
        <end position="212"/>
    </location>
</feature>
<keyword evidence="9" id="KW-1185">Reference proteome</keyword>
<organism evidence="8 9">
    <name type="scientific">Panaeolus cyanescens</name>
    <dbReference type="NCBI Taxonomy" id="181874"/>
    <lineage>
        <taxon>Eukaryota</taxon>
        <taxon>Fungi</taxon>
        <taxon>Dikarya</taxon>
        <taxon>Basidiomycota</taxon>
        <taxon>Agaricomycotina</taxon>
        <taxon>Agaricomycetes</taxon>
        <taxon>Agaricomycetidae</taxon>
        <taxon>Agaricales</taxon>
        <taxon>Agaricineae</taxon>
        <taxon>Galeropsidaceae</taxon>
        <taxon>Panaeolus</taxon>
    </lineage>
</organism>
<protein>
    <recommendedName>
        <fullName evidence="7">Major facilitator superfamily (MFS) profile domain-containing protein</fullName>
    </recommendedName>
</protein>
<dbReference type="FunFam" id="1.20.1250.20:FF:000013">
    <property type="entry name" value="MFS general substrate transporter"/>
    <property type="match status" value="1"/>
</dbReference>
<reference evidence="8 9" key="1">
    <citation type="journal article" date="2018" name="Evol. Lett.">
        <title>Horizontal gene cluster transfer increased hallucinogenic mushroom diversity.</title>
        <authorList>
            <person name="Reynolds H.T."/>
            <person name="Vijayakumar V."/>
            <person name="Gluck-Thaler E."/>
            <person name="Korotkin H.B."/>
            <person name="Matheny P.B."/>
            <person name="Slot J.C."/>
        </authorList>
    </citation>
    <scope>NUCLEOTIDE SEQUENCE [LARGE SCALE GENOMIC DNA]</scope>
    <source>
        <strain evidence="8 9">2629</strain>
    </source>
</reference>
<dbReference type="EMBL" id="NHTK01000607">
    <property type="protein sequence ID" value="PPR06572.1"/>
    <property type="molecule type" value="Genomic_DNA"/>
</dbReference>
<evidence type="ECO:0000256" key="1">
    <source>
        <dbReference type="ARBA" id="ARBA00004141"/>
    </source>
</evidence>
<evidence type="ECO:0000256" key="4">
    <source>
        <dbReference type="ARBA" id="ARBA00022989"/>
    </source>
</evidence>
<feature type="transmembrane region" description="Helical" evidence="6">
    <location>
        <begin position="134"/>
        <end position="154"/>
    </location>
</feature>
<dbReference type="GO" id="GO:0022857">
    <property type="term" value="F:transmembrane transporter activity"/>
    <property type="evidence" value="ECO:0007669"/>
    <property type="project" value="InterPro"/>
</dbReference>
<evidence type="ECO:0000256" key="5">
    <source>
        <dbReference type="ARBA" id="ARBA00023136"/>
    </source>
</evidence>
<dbReference type="Proteomes" id="UP000284842">
    <property type="component" value="Unassembled WGS sequence"/>
</dbReference>
<dbReference type="GO" id="GO:0016020">
    <property type="term" value="C:membrane"/>
    <property type="evidence" value="ECO:0007669"/>
    <property type="project" value="UniProtKB-SubCell"/>
</dbReference>
<dbReference type="AlphaFoldDB" id="A0A409YU93"/>
<keyword evidence="5 6" id="KW-0472">Membrane</keyword>
<feature type="transmembrane region" description="Helical" evidence="6">
    <location>
        <begin position="427"/>
        <end position="448"/>
    </location>
</feature>
<evidence type="ECO:0000256" key="3">
    <source>
        <dbReference type="ARBA" id="ARBA00022692"/>
    </source>
</evidence>
<comment type="subcellular location">
    <subcellularLocation>
        <location evidence="1">Membrane</location>
        <topology evidence="1">Multi-pass membrane protein</topology>
    </subcellularLocation>
</comment>
<dbReference type="STRING" id="181874.A0A409YU93"/>
<keyword evidence="2" id="KW-0813">Transport</keyword>
<dbReference type="Gene3D" id="1.20.1250.20">
    <property type="entry name" value="MFS general substrate transporter like domains"/>
    <property type="match status" value="2"/>
</dbReference>
<evidence type="ECO:0000256" key="2">
    <source>
        <dbReference type="ARBA" id="ARBA00022448"/>
    </source>
</evidence>
<feature type="transmembrane region" description="Helical" evidence="6">
    <location>
        <begin position="395"/>
        <end position="415"/>
    </location>
</feature>
<keyword evidence="4 6" id="KW-1133">Transmembrane helix</keyword>
<evidence type="ECO:0000256" key="6">
    <source>
        <dbReference type="SAM" id="Phobius"/>
    </source>
</evidence>
<dbReference type="PANTHER" id="PTHR43791:SF6">
    <property type="entry name" value="TRANSPORTER, PUTATIVE (AFU_ORTHOLOGUE AFUA_1G16690)-RELATED"/>
    <property type="match status" value="1"/>
</dbReference>
<accession>A0A409YU93</accession>
<dbReference type="SUPFAM" id="SSF103473">
    <property type="entry name" value="MFS general substrate transporter"/>
    <property type="match status" value="1"/>
</dbReference>
<dbReference type="PROSITE" id="PS50850">
    <property type="entry name" value="MFS"/>
    <property type="match status" value="1"/>
</dbReference>
<feature type="transmembrane region" description="Helical" evidence="6">
    <location>
        <begin position="337"/>
        <end position="358"/>
    </location>
</feature>
<dbReference type="InterPro" id="IPR036259">
    <property type="entry name" value="MFS_trans_sf"/>
</dbReference>
<comment type="caution">
    <text evidence="8">The sequence shown here is derived from an EMBL/GenBank/DDBJ whole genome shotgun (WGS) entry which is preliminary data.</text>
</comment>
<name>A0A409YU93_9AGAR</name>
<feature type="domain" description="Major facilitator superfamily (MFS) profile" evidence="7">
    <location>
        <begin position="63"/>
        <end position="482"/>
    </location>
</feature>
<dbReference type="InterPro" id="IPR011701">
    <property type="entry name" value="MFS"/>
</dbReference>
<dbReference type="Pfam" id="PF07690">
    <property type="entry name" value="MFS_1"/>
    <property type="match status" value="1"/>
</dbReference>
<evidence type="ECO:0000313" key="9">
    <source>
        <dbReference type="Proteomes" id="UP000284842"/>
    </source>
</evidence>
<dbReference type="OrthoDB" id="2985014at2759"/>
<feature type="transmembrane region" description="Helical" evidence="6">
    <location>
        <begin position="305"/>
        <end position="325"/>
    </location>
</feature>
<evidence type="ECO:0000313" key="8">
    <source>
        <dbReference type="EMBL" id="PPR06572.1"/>
    </source>
</evidence>
<gene>
    <name evidence="8" type="ORF">CVT24_001753</name>
</gene>
<dbReference type="PANTHER" id="PTHR43791">
    <property type="entry name" value="PERMEASE-RELATED"/>
    <property type="match status" value="1"/>
</dbReference>
<feature type="transmembrane region" description="Helical" evidence="6">
    <location>
        <begin position="224"/>
        <end position="246"/>
    </location>
</feature>
<evidence type="ECO:0000259" key="7">
    <source>
        <dbReference type="PROSITE" id="PS50850"/>
    </source>
</evidence>
<dbReference type="InParanoid" id="A0A409YU93"/>
<dbReference type="InterPro" id="IPR020846">
    <property type="entry name" value="MFS_dom"/>
</dbReference>